<dbReference type="Proteomes" id="UP000305883">
    <property type="component" value="Unassembled WGS sequence"/>
</dbReference>
<dbReference type="PANTHER" id="PTHR11439:SF438">
    <property type="entry name" value="REVERSE TRANSCRIPTASE TY1_COPIA-TYPE DOMAIN-CONTAINING PROTEIN"/>
    <property type="match status" value="1"/>
</dbReference>
<dbReference type="OrthoDB" id="4849395at2759"/>
<dbReference type="EMBL" id="MWPZ01000003">
    <property type="protein sequence ID" value="TID01617.1"/>
    <property type="molecule type" value="Genomic_DNA"/>
</dbReference>
<evidence type="ECO:0000313" key="8">
    <source>
        <dbReference type="EMBL" id="TID06099.1"/>
    </source>
</evidence>
<evidence type="ECO:0000313" key="2">
    <source>
        <dbReference type="EMBL" id="TIC91591.1"/>
    </source>
</evidence>
<sequence length="369" mass="41678">MAEIRALQGKYHLEGGEKLQWFLGLEILRDRATRRLWLSQAVYAEKCKKLLPTRADVLDDDSHKHTPMAKEELLPREGNAQPSEINRYQRKVGTILYAAVMTRPDVAFAASRLARFNQNPSEVHQKAADRVLRYLYKTRYLCLCFGAAPGSANDALEVASDASFGDNTLCRKSSQAFAMKLFGGLVAWRANKQDTVTTSTTEAELLALTQAAKEALFASRLISRLQVQLPSELGERATYASKEQKPTTIRIQCDNQQTVKLVTSELSKLRTKLRHVDIHNHWLRQEIAERRVDVAYTPSAELMADGLTKALDMTKHDAFIQQLNMTNEKVILESNRARDLAADEARLEAEMMKEDVWAVEEACDFPRAP</sequence>
<dbReference type="EMBL" id="MWPZ01000006">
    <property type="protein sequence ID" value="TIC95700.1"/>
    <property type="molecule type" value="Genomic_DNA"/>
</dbReference>
<evidence type="ECO:0000313" key="7">
    <source>
        <dbReference type="EMBL" id="TID04103.1"/>
    </source>
</evidence>
<comment type="caution">
    <text evidence="7">The sequence shown here is derived from an EMBL/GenBank/DDBJ whole genome shotgun (WGS) entry which is preliminary data.</text>
</comment>
<dbReference type="EMBL" id="MWPZ01000002">
    <property type="protein sequence ID" value="TID04103.1"/>
    <property type="molecule type" value="Genomic_DNA"/>
</dbReference>
<evidence type="ECO:0000313" key="5">
    <source>
        <dbReference type="EMBL" id="TID01461.1"/>
    </source>
</evidence>
<accession>A0A4T0WDC5</accession>
<organism evidence="7 9">
    <name type="scientific">Colletotrichum higginsianum</name>
    <dbReference type="NCBI Taxonomy" id="80884"/>
    <lineage>
        <taxon>Eukaryota</taxon>
        <taxon>Fungi</taxon>
        <taxon>Dikarya</taxon>
        <taxon>Ascomycota</taxon>
        <taxon>Pezizomycotina</taxon>
        <taxon>Sordariomycetes</taxon>
        <taxon>Hypocreomycetidae</taxon>
        <taxon>Glomerellales</taxon>
        <taxon>Glomerellaceae</taxon>
        <taxon>Colletotrichum</taxon>
        <taxon>Colletotrichum destructivum species complex</taxon>
    </lineage>
</organism>
<reference evidence="7 9" key="1">
    <citation type="journal article" date="2019" name="Genome Biol. Evol.">
        <title>Genomic Plasticity Mediated by Transposable Elements in the Plant Pathogenic Fungus Colletotrichum higginsianum.</title>
        <authorList>
            <person name="Tsushima A."/>
            <person name="Gan P."/>
            <person name="Kumakura N."/>
            <person name="Narusaka M."/>
            <person name="Takano Y."/>
            <person name="Narusaka Y."/>
            <person name="Shirasu K."/>
        </authorList>
    </citation>
    <scope>NUCLEOTIDE SEQUENCE [LARGE SCALE GENOMIC DNA]</scope>
    <source>
        <strain evidence="7 9">MAFF305635-RFP</strain>
    </source>
</reference>
<evidence type="ECO:0000313" key="3">
    <source>
        <dbReference type="EMBL" id="TIC91633.1"/>
    </source>
</evidence>
<dbReference type="EMBL" id="MWPZ01000001">
    <property type="protein sequence ID" value="TID06099.1"/>
    <property type="molecule type" value="Genomic_DNA"/>
</dbReference>
<name>A0A4T0WDC5_9PEZI</name>
<dbReference type="AlphaFoldDB" id="A0A4T0WDC5"/>
<dbReference type="EMBL" id="MWPZ01000013">
    <property type="protein sequence ID" value="TIC89877.1"/>
    <property type="molecule type" value="Genomic_DNA"/>
</dbReference>
<dbReference type="EMBL" id="MWPZ01000009">
    <property type="protein sequence ID" value="TIC91633.1"/>
    <property type="molecule type" value="Genomic_DNA"/>
</dbReference>
<dbReference type="CDD" id="cd09272">
    <property type="entry name" value="RNase_HI_RT_Ty1"/>
    <property type="match status" value="1"/>
</dbReference>
<evidence type="ECO:0000313" key="4">
    <source>
        <dbReference type="EMBL" id="TIC95700.1"/>
    </source>
</evidence>
<evidence type="ECO:0000313" key="9">
    <source>
        <dbReference type="Proteomes" id="UP000305883"/>
    </source>
</evidence>
<evidence type="ECO:0000313" key="1">
    <source>
        <dbReference type="EMBL" id="TIC89877.1"/>
    </source>
</evidence>
<protein>
    <submittedName>
        <fullName evidence="7">Retrovirus-related Pol polyprotein from transposon TNT 1-94</fullName>
    </submittedName>
</protein>
<dbReference type="EMBL" id="MWPZ01000003">
    <property type="protein sequence ID" value="TID01461.1"/>
    <property type="molecule type" value="Genomic_DNA"/>
</dbReference>
<gene>
    <name evidence="8" type="ORF">CH35J_001598</name>
    <name evidence="7" type="ORF">CH35J_002019</name>
    <name evidence="5" type="ORF">CH35J_003327</name>
    <name evidence="6" type="ORF">CH35J_004461</name>
    <name evidence="4" type="ORF">CH35J_007779</name>
    <name evidence="3" type="ORF">CH35J_010951</name>
    <name evidence="2" type="ORF">CH35J_010960</name>
    <name evidence="1" type="ORF">CH35J_012475</name>
</gene>
<proteinExistence type="predicted"/>
<dbReference type="EMBL" id="MWPZ01000009">
    <property type="protein sequence ID" value="TIC91591.1"/>
    <property type="molecule type" value="Genomic_DNA"/>
</dbReference>
<evidence type="ECO:0000313" key="6">
    <source>
        <dbReference type="EMBL" id="TID01617.1"/>
    </source>
</evidence>
<dbReference type="PANTHER" id="PTHR11439">
    <property type="entry name" value="GAG-POL-RELATED RETROTRANSPOSON"/>
    <property type="match status" value="1"/>
</dbReference>